<dbReference type="Proteomes" id="UP000002051">
    <property type="component" value="Chromosome 2"/>
</dbReference>
<keyword evidence="4" id="KW-1185">Reference proteome</keyword>
<dbReference type="EnsemblPlants" id="KEH39129">
    <property type="protein sequence ID" value="KEH39129"/>
    <property type="gene ID" value="MTR_2g090355"/>
</dbReference>
<reference evidence="3" key="3">
    <citation type="submission" date="2015-04" db="UniProtKB">
        <authorList>
            <consortium name="EnsemblPlants"/>
        </authorList>
    </citation>
    <scope>IDENTIFICATION</scope>
    <source>
        <strain evidence="3">cv. Jemalong A17</strain>
    </source>
</reference>
<dbReference type="EMBL" id="CM001218">
    <property type="protein sequence ID" value="KEH39129.1"/>
    <property type="molecule type" value="Genomic_DNA"/>
</dbReference>
<dbReference type="AlphaFoldDB" id="A0A072VAS2"/>
<reference evidence="1 4" key="2">
    <citation type="journal article" date="2014" name="BMC Genomics">
        <title>An improved genome release (version Mt4.0) for the model legume Medicago truncatula.</title>
        <authorList>
            <person name="Tang H."/>
            <person name="Krishnakumar V."/>
            <person name="Bidwell S."/>
            <person name="Rosen B."/>
            <person name="Chan A."/>
            <person name="Zhou S."/>
            <person name="Gentzbittel L."/>
            <person name="Childs K.L."/>
            <person name="Yandell M."/>
            <person name="Gundlach H."/>
            <person name="Mayer K.F."/>
            <person name="Schwartz D.C."/>
            <person name="Town C.D."/>
        </authorList>
    </citation>
    <scope>GENOME REANNOTATION</scope>
    <source>
        <strain evidence="1">A17</strain>
        <strain evidence="3 4">cv. Jemalong A17</strain>
    </source>
</reference>
<reference evidence="1 4" key="1">
    <citation type="journal article" date="2011" name="Nature">
        <title>The Medicago genome provides insight into the evolution of rhizobial symbioses.</title>
        <authorList>
            <person name="Young N.D."/>
            <person name="Debelle F."/>
            <person name="Oldroyd G.E."/>
            <person name="Geurts R."/>
            <person name="Cannon S.B."/>
            <person name="Udvardi M.K."/>
            <person name="Benedito V.A."/>
            <person name="Mayer K.F."/>
            <person name="Gouzy J."/>
            <person name="Schoof H."/>
            <person name="Van de Peer Y."/>
            <person name="Proost S."/>
            <person name="Cook D.R."/>
            <person name="Meyers B.C."/>
            <person name="Spannagl M."/>
            <person name="Cheung F."/>
            <person name="De Mita S."/>
            <person name="Krishnakumar V."/>
            <person name="Gundlach H."/>
            <person name="Zhou S."/>
            <person name="Mudge J."/>
            <person name="Bharti A.K."/>
            <person name="Murray J.D."/>
            <person name="Naoumkina M.A."/>
            <person name="Rosen B."/>
            <person name="Silverstein K.A."/>
            <person name="Tang H."/>
            <person name="Rombauts S."/>
            <person name="Zhao P.X."/>
            <person name="Zhou P."/>
            <person name="Barbe V."/>
            <person name="Bardou P."/>
            <person name="Bechner M."/>
            <person name="Bellec A."/>
            <person name="Berger A."/>
            <person name="Berges H."/>
            <person name="Bidwell S."/>
            <person name="Bisseling T."/>
            <person name="Choisne N."/>
            <person name="Couloux A."/>
            <person name="Denny R."/>
            <person name="Deshpande S."/>
            <person name="Dai X."/>
            <person name="Doyle J.J."/>
            <person name="Dudez A.M."/>
            <person name="Farmer A.D."/>
            <person name="Fouteau S."/>
            <person name="Franken C."/>
            <person name="Gibelin C."/>
            <person name="Gish J."/>
            <person name="Goldstein S."/>
            <person name="Gonzalez A.J."/>
            <person name="Green P.J."/>
            <person name="Hallab A."/>
            <person name="Hartog M."/>
            <person name="Hua A."/>
            <person name="Humphray S.J."/>
            <person name="Jeong D.H."/>
            <person name="Jing Y."/>
            <person name="Jocker A."/>
            <person name="Kenton S.M."/>
            <person name="Kim D.J."/>
            <person name="Klee K."/>
            <person name="Lai H."/>
            <person name="Lang C."/>
            <person name="Lin S."/>
            <person name="Macmil S.L."/>
            <person name="Magdelenat G."/>
            <person name="Matthews L."/>
            <person name="McCorrison J."/>
            <person name="Monaghan E.L."/>
            <person name="Mun J.H."/>
            <person name="Najar F.Z."/>
            <person name="Nicholson C."/>
            <person name="Noirot C."/>
            <person name="O'Bleness M."/>
            <person name="Paule C.R."/>
            <person name="Poulain J."/>
            <person name="Prion F."/>
            <person name="Qin B."/>
            <person name="Qu C."/>
            <person name="Retzel E.F."/>
            <person name="Riddle C."/>
            <person name="Sallet E."/>
            <person name="Samain S."/>
            <person name="Samson N."/>
            <person name="Sanders I."/>
            <person name="Saurat O."/>
            <person name="Scarpelli C."/>
            <person name="Schiex T."/>
            <person name="Segurens B."/>
            <person name="Severin A.J."/>
            <person name="Sherrier D.J."/>
            <person name="Shi R."/>
            <person name="Sims S."/>
            <person name="Singer S.R."/>
            <person name="Sinharoy S."/>
            <person name="Sterck L."/>
            <person name="Viollet A."/>
            <person name="Wang B.B."/>
            <person name="Wang K."/>
            <person name="Wang M."/>
            <person name="Wang X."/>
            <person name="Warfsmann J."/>
            <person name="Weissenbach J."/>
            <person name="White D.D."/>
            <person name="White J.D."/>
            <person name="Wiley G.B."/>
            <person name="Wincker P."/>
            <person name="Xing Y."/>
            <person name="Yang L."/>
            <person name="Yao Z."/>
            <person name="Ying F."/>
            <person name="Zhai J."/>
            <person name="Zhou L."/>
            <person name="Zuber A."/>
            <person name="Denarie J."/>
            <person name="Dixon R.A."/>
            <person name="May G.D."/>
            <person name="Schwartz D.C."/>
            <person name="Rogers J."/>
            <person name="Quetier F."/>
            <person name="Town C.D."/>
            <person name="Roe B.A."/>
        </authorList>
    </citation>
    <scope>NUCLEOTIDE SEQUENCE [LARGE SCALE GENOMIC DNA]</scope>
    <source>
        <strain evidence="1">A17</strain>
        <strain evidence="3 4">cv. Jemalong A17</strain>
    </source>
</reference>
<name>A0A072VAS2_MEDTR</name>
<dbReference type="HOGENOM" id="CLU_3035355_0_0_1"/>
<evidence type="ECO:0000313" key="1">
    <source>
        <dbReference type="EMBL" id="KEH39129.1"/>
    </source>
</evidence>
<accession>A0A072VAS2</accession>
<gene>
    <name evidence="1" type="ordered locus">MTR_2g090355</name>
    <name evidence="2" type="ORF">MtrunA17_Chr2g0324331</name>
</gene>
<evidence type="ECO:0000313" key="2">
    <source>
        <dbReference type="EMBL" id="RHN75724.1"/>
    </source>
</evidence>
<dbReference type="EMBL" id="PSQE01000002">
    <property type="protein sequence ID" value="RHN75724.1"/>
    <property type="molecule type" value="Genomic_DNA"/>
</dbReference>
<evidence type="ECO:0000313" key="3">
    <source>
        <dbReference type="EnsemblPlants" id="KEH39129"/>
    </source>
</evidence>
<organism evidence="1 4">
    <name type="scientific">Medicago truncatula</name>
    <name type="common">Barrel medic</name>
    <name type="synonym">Medicago tribuloides</name>
    <dbReference type="NCBI Taxonomy" id="3880"/>
    <lineage>
        <taxon>Eukaryota</taxon>
        <taxon>Viridiplantae</taxon>
        <taxon>Streptophyta</taxon>
        <taxon>Embryophyta</taxon>
        <taxon>Tracheophyta</taxon>
        <taxon>Spermatophyta</taxon>
        <taxon>Magnoliopsida</taxon>
        <taxon>eudicotyledons</taxon>
        <taxon>Gunneridae</taxon>
        <taxon>Pentapetalae</taxon>
        <taxon>rosids</taxon>
        <taxon>fabids</taxon>
        <taxon>Fabales</taxon>
        <taxon>Fabaceae</taxon>
        <taxon>Papilionoideae</taxon>
        <taxon>50 kb inversion clade</taxon>
        <taxon>NPAAA clade</taxon>
        <taxon>Hologalegina</taxon>
        <taxon>IRL clade</taxon>
        <taxon>Trifolieae</taxon>
        <taxon>Medicago</taxon>
    </lineage>
</organism>
<evidence type="ECO:0000313" key="4">
    <source>
        <dbReference type="Proteomes" id="UP000002051"/>
    </source>
</evidence>
<protein>
    <submittedName>
        <fullName evidence="1 3">Uncharacterized protein</fullName>
    </submittedName>
</protein>
<reference evidence="2" key="4">
    <citation type="journal article" date="2018" name="Nat. Plants">
        <title>Whole-genome landscape of Medicago truncatula symbiotic genes.</title>
        <authorList>
            <person name="Pecrix Y."/>
            <person name="Gamas P."/>
            <person name="Carrere S."/>
        </authorList>
    </citation>
    <scope>NUCLEOTIDE SEQUENCE</scope>
    <source>
        <tissue evidence="2">Leaves</tissue>
    </source>
</reference>
<dbReference type="Proteomes" id="UP000265566">
    <property type="component" value="Chromosome 2"/>
</dbReference>
<dbReference type="Gramene" id="rna11963">
    <property type="protein sequence ID" value="RHN75724.1"/>
    <property type="gene ID" value="gene11963"/>
</dbReference>
<sequence>MDVAASGFLHWFTIVQQLILVNSTQQPRRDPYLHFVESPALAPPEVQIDLAVHQLS</sequence>
<proteinExistence type="predicted"/>